<dbReference type="PANTHER" id="PTHR10374:SF30">
    <property type="entry name" value="LACTOYLGLUTATHIONE LYASE"/>
    <property type="match status" value="1"/>
</dbReference>
<dbReference type="OMA" id="WVEIIQP"/>
<dbReference type="GO" id="GO:0046872">
    <property type="term" value="F:metal ion binding"/>
    <property type="evidence" value="ECO:0007669"/>
    <property type="project" value="UniProtKB-KW"/>
</dbReference>
<evidence type="ECO:0000256" key="1">
    <source>
        <dbReference type="ARBA" id="ARBA00022723"/>
    </source>
</evidence>
<dbReference type="STRING" id="8153.ENSHBUP00000000795"/>
<feature type="domain" description="VOC" evidence="2">
    <location>
        <begin position="20"/>
        <end position="185"/>
    </location>
</feature>
<dbReference type="PANTHER" id="PTHR10374">
    <property type="entry name" value="LACTOYLGLUTATHIONE LYASE GLYOXALASE I"/>
    <property type="match status" value="1"/>
</dbReference>
<keyword evidence="1" id="KW-0479">Metal-binding</keyword>
<keyword evidence="4" id="KW-1185">Reference proteome</keyword>
<accession>A0A3Q2UTM3</accession>
<dbReference type="UniPathway" id="UPA00619">
    <property type="reaction ID" value="UER00675"/>
</dbReference>
<evidence type="ECO:0000313" key="3">
    <source>
        <dbReference type="Ensembl" id="ENSHBUP00000000795.1"/>
    </source>
</evidence>
<dbReference type="InterPro" id="IPR004360">
    <property type="entry name" value="Glyas_Fos-R_dOase_dom"/>
</dbReference>
<evidence type="ECO:0000259" key="2">
    <source>
        <dbReference type="PROSITE" id="PS51819"/>
    </source>
</evidence>
<dbReference type="AlphaFoldDB" id="A0A3Q2UTM3"/>
<protein>
    <submittedName>
        <fullName evidence="3">Glyoxalase I</fullName>
    </submittedName>
</protein>
<evidence type="ECO:0000313" key="4">
    <source>
        <dbReference type="Proteomes" id="UP000264840"/>
    </source>
</evidence>
<dbReference type="Pfam" id="PF00903">
    <property type="entry name" value="Glyoxalase"/>
    <property type="match status" value="1"/>
</dbReference>
<dbReference type="InterPro" id="IPR037523">
    <property type="entry name" value="VOC_core"/>
</dbReference>
<name>A0A3Q2UTM3_HAPBU</name>
<reference evidence="3" key="2">
    <citation type="submission" date="2025-09" db="UniProtKB">
        <authorList>
            <consortium name="Ensembl"/>
        </authorList>
    </citation>
    <scope>IDENTIFICATION</scope>
</reference>
<dbReference type="Proteomes" id="UP000264840">
    <property type="component" value="Unplaced"/>
</dbReference>
<dbReference type="Ensembl" id="ENSHBUT00000014862.1">
    <property type="protein sequence ID" value="ENSHBUP00000000795.1"/>
    <property type="gene ID" value="ENSHBUG00000001991.1"/>
</dbReference>
<dbReference type="PROSITE" id="PS00934">
    <property type="entry name" value="GLYOXALASE_I_1"/>
    <property type="match status" value="1"/>
</dbReference>
<dbReference type="CDD" id="cd07233">
    <property type="entry name" value="GlxI_Zn"/>
    <property type="match status" value="1"/>
</dbReference>
<dbReference type="GeneTree" id="ENSGT00390000009312"/>
<dbReference type="GO" id="GO:0004462">
    <property type="term" value="F:lactoylglutathione lyase activity"/>
    <property type="evidence" value="ECO:0007669"/>
    <property type="project" value="InterPro"/>
</dbReference>
<dbReference type="SUPFAM" id="SSF54593">
    <property type="entry name" value="Glyoxalase/Bleomycin resistance protein/Dihydroxybiphenyl dioxygenase"/>
    <property type="match status" value="1"/>
</dbReference>
<dbReference type="InterPro" id="IPR018146">
    <property type="entry name" value="Glyoxalase_1_CS"/>
</dbReference>
<dbReference type="Gene3D" id="3.10.180.10">
    <property type="entry name" value="2,3-Dihydroxybiphenyl 1,2-Dioxygenase, domain 1"/>
    <property type="match status" value="1"/>
</dbReference>
<proteinExistence type="predicted"/>
<dbReference type="PROSITE" id="PS51819">
    <property type="entry name" value="VOC"/>
    <property type="match status" value="1"/>
</dbReference>
<dbReference type="InterPro" id="IPR029068">
    <property type="entry name" value="Glyas_Bleomycin-R_OHBP_Dase"/>
</dbReference>
<sequence length="185" mass="20864">MDEAASTACSEGHALTKDYMLQQTMLRVKDPARSLDFYTRILGMMLLQKIDFPSMRFTFYSLGYEDKADTPADVKERTVWTFSRRATLELTHNWGTESDNLFVQRSDRFVCFSMLDLLWLSLLSCFHAGHIGIAVPDVYAACKVFEEQGVRFVKKPETGSGLCSGPGGCWIEILSPNNTFSLMSS</sequence>
<reference evidence="3" key="1">
    <citation type="submission" date="2025-08" db="UniProtKB">
        <authorList>
            <consortium name="Ensembl"/>
        </authorList>
    </citation>
    <scope>IDENTIFICATION</scope>
</reference>
<organism evidence="3 4">
    <name type="scientific">Haplochromis burtoni</name>
    <name type="common">Burton's mouthbrooder</name>
    <name type="synonym">Chromis burtoni</name>
    <dbReference type="NCBI Taxonomy" id="8153"/>
    <lineage>
        <taxon>Eukaryota</taxon>
        <taxon>Metazoa</taxon>
        <taxon>Chordata</taxon>
        <taxon>Craniata</taxon>
        <taxon>Vertebrata</taxon>
        <taxon>Euteleostomi</taxon>
        <taxon>Actinopterygii</taxon>
        <taxon>Neopterygii</taxon>
        <taxon>Teleostei</taxon>
        <taxon>Neoteleostei</taxon>
        <taxon>Acanthomorphata</taxon>
        <taxon>Ovalentaria</taxon>
        <taxon>Cichlomorphae</taxon>
        <taxon>Cichliformes</taxon>
        <taxon>Cichlidae</taxon>
        <taxon>African cichlids</taxon>
        <taxon>Pseudocrenilabrinae</taxon>
        <taxon>Haplochromini</taxon>
        <taxon>Haplochromis</taxon>
    </lineage>
</organism>